<dbReference type="InterPro" id="IPR032675">
    <property type="entry name" value="LRR_dom_sf"/>
</dbReference>
<dbReference type="Gene3D" id="3.80.10.10">
    <property type="entry name" value="Ribonuclease Inhibitor"/>
    <property type="match status" value="1"/>
</dbReference>
<evidence type="ECO:0000313" key="2">
    <source>
        <dbReference type="Proteomes" id="UP000631114"/>
    </source>
</evidence>
<accession>A0A835HZB4</accession>
<reference evidence="1 2" key="1">
    <citation type="submission" date="2020-10" db="EMBL/GenBank/DDBJ databases">
        <title>The Coptis chinensis genome and diversification of protoberbering-type alkaloids.</title>
        <authorList>
            <person name="Wang B."/>
            <person name="Shu S."/>
            <person name="Song C."/>
            <person name="Liu Y."/>
        </authorList>
    </citation>
    <scope>NUCLEOTIDE SEQUENCE [LARGE SCALE GENOMIC DNA]</scope>
    <source>
        <strain evidence="1">HL-2020</strain>
        <tissue evidence="1">Leaf</tissue>
    </source>
</reference>
<sequence>MENKELEAIGSSCQLLEELRVFPEDPFDQYVALGGSCGVTEAGFIAVSRGCRSLRYVLYFYRHMSNLDVATVVKMVDVGIGISG</sequence>
<gene>
    <name evidence="1" type="ORF">IFM89_033394</name>
</gene>
<dbReference type="Proteomes" id="UP000631114">
    <property type="component" value="Unassembled WGS sequence"/>
</dbReference>
<protein>
    <submittedName>
        <fullName evidence="1">Uncharacterized protein</fullName>
    </submittedName>
</protein>
<dbReference type="OrthoDB" id="550575at2759"/>
<dbReference type="EMBL" id="JADFTS010000005">
    <property type="protein sequence ID" value="KAF9607187.1"/>
    <property type="molecule type" value="Genomic_DNA"/>
</dbReference>
<keyword evidence="2" id="KW-1185">Reference proteome</keyword>
<organism evidence="1 2">
    <name type="scientific">Coptis chinensis</name>
    <dbReference type="NCBI Taxonomy" id="261450"/>
    <lineage>
        <taxon>Eukaryota</taxon>
        <taxon>Viridiplantae</taxon>
        <taxon>Streptophyta</taxon>
        <taxon>Embryophyta</taxon>
        <taxon>Tracheophyta</taxon>
        <taxon>Spermatophyta</taxon>
        <taxon>Magnoliopsida</taxon>
        <taxon>Ranunculales</taxon>
        <taxon>Ranunculaceae</taxon>
        <taxon>Coptidoideae</taxon>
        <taxon>Coptis</taxon>
    </lineage>
</organism>
<dbReference type="AlphaFoldDB" id="A0A835HZB4"/>
<comment type="caution">
    <text evidence="1">The sequence shown here is derived from an EMBL/GenBank/DDBJ whole genome shotgun (WGS) entry which is preliminary data.</text>
</comment>
<evidence type="ECO:0000313" key="1">
    <source>
        <dbReference type="EMBL" id="KAF9607187.1"/>
    </source>
</evidence>
<proteinExistence type="predicted"/>
<name>A0A835HZB4_9MAGN</name>